<evidence type="ECO:0000313" key="1">
    <source>
        <dbReference type="EMBL" id="QJA62806.1"/>
    </source>
</evidence>
<dbReference type="EMBL" id="MT141482">
    <property type="protein sequence ID" value="QJA62806.1"/>
    <property type="molecule type" value="Genomic_DNA"/>
</dbReference>
<evidence type="ECO:0000313" key="2">
    <source>
        <dbReference type="EMBL" id="QJA77168.1"/>
    </source>
</evidence>
<reference evidence="1" key="1">
    <citation type="submission" date="2020-03" db="EMBL/GenBank/DDBJ databases">
        <title>The deep terrestrial virosphere.</title>
        <authorList>
            <person name="Holmfeldt K."/>
            <person name="Nilsson E."/>
            <person name="Simone D."/>
            <person name="Lopez-Fernandez M."/>
            <person name="Wu X."/>
            <person name="de Brujin I."/>
            <person name="Lundin D."/>
            <person name="Andersson A."/>
            <person name="Bertilsson S."/>
            <person name="Dopson M."/>
        </authorList>
    </citation>
    <scope>NUCLEOTIDE SEQUENCE</scope>
    <source>
        <strain evidence="2">MM415A01356</strain>
        <strain evidence="1">MM415B00724</strain>
    </source>
</reference>
<sequence>MANVGRPPFYNSPEELQIKIDEYFKTGCTIEDVHIKGTDLVIQVKRPTISGLSLYAGFCDRRSFYAYEVKSEFSHTIKKARAKIEQHYEELLQKGLGAGAIFALKNFGWVDKTEVEHSGTPQINVFVQNIINKAGYIDDKRQADPIHRQGGEGLN</sequence>
<dbReference type="AlphaFoldDB" id="A0A6M3IYP4"/>
<organism evidence="1">
    <name type="scientific">viral metagenome</name>
    <dbReference type="NCBI Taxonomy" id="1070528"/>
    <lineage>
        <taxon>unclassified sequences</taxon>
        <taxon>metagenomes</taxon>
        <taxon>organismal metagenomes</taxon>
    </lineage>
</organism>
<proteinExistence type="predicted"/>
<name>A0A6M3IYP4_9ZZZZ</name>
<protein>
    <submittedName>
        <fullName evidence="1">Putative terminase small subunit</fullName>
    </submittedName>
</protein>
<dbReference type="Pfam" id="PF16677">
    <property type="entry name" value="GP3_package"/>
    <property type="match status" value="1"/>
</dbReference>
<gene>
    <name evidence="2" type="ORF">MM415A01356_0012</name>
    <name evidence="1" type="ORF">MM415B00724_0009</name>
</gene>
<dbReference type="InterPro" id="IPR032066">
    <property type="entry name" value="GP3_package"/>
</dbReference>
<dbReference type="EMBL" id="MT142267">
    <property type="protein sequence ID" value="QJA77168.1"/>
    <property type="molecule type" value="Genomic_DNA"/>
</dbReference>
<accession>A0A6M3IYP4</accession>
<dbReference type="Gene3D" id="1.10.132.80">
    <property type="match status" value="1"/>
</dbReference>